<reference evidence="2 3" key="1">
    <citation type="submission" date="2018-12" db="EMBL/GenBank/DDBJ databases">
        <title>Croceicoccus ponticola sp. nov., a lipolytic bacterium isolated from seawater.</title>
        <authorList>
            <person name="Yoon J.-H."/>
        </authorList>
    </citation>
    <scope>NUCLEOTIDE SEQUENCE [LARGE SCALE GENOMIC DNA]</scope>
    <source>
        <strain evidence="2 3">GM-16</strain>
    </source>
</reference>
<gene>
    <name evidence="2" type="ORF">EKN06_06480</name>
</gene>
<evidence type="ECO:0000313" key="3">
    <source>
        <dbReference type="Proteomes" id="UP000283003"/>
    </source>
</evidence>
<feature type="region of interest" description="Disordered" evidence="1">
    <location>
        <begin position="82"/>
        <end position="102"/>
    </location>
</feature>
<feature type="compositionally biased region" description="Basic and acidic residues" evidence="1">
    <location>
        <begin position="84"/>
        <end position="98"/>
    </location>
</feature>
<dbReference type="AlphaFoldDB" id="A0A437GYS0"/>
<organism evidence="2 3">
    <name type="scientific">Croceicoccus ponticola</name>
    <dbReference type="NCBI Taxonomy" id="2217664"/>
    <lineage>
        <taxon>Bacteria</taxon>
        <taxon>Pseudomonadati</taxon>
        <taxon>Pseudomonadota</taxon>
        <taxon>Alphaproteobacteria</taxon>
        <taxon>Sphingomonadales</taxon>
        <taxon>Erythrobacteraceae</taxon>
        <taxon>Croceicoccus</taxon>
    </lineage>
</organism>
<evidence type="ECO:0000256" key="1">
    <source>
        <dbReference type="SAM" id="MobiDB-lite"/>
    </source>
</evidence>
<comment type="caution">
    <text evidence="2">The sequence shown here is derived from an EMBL/GenBank/DDBJ whole genome shotgun (WGS) entry which is preliminary data.</text>
</comment>
<sequence length="208" mass="23089">MARHERGQPFARQPVDRFAFGMFVVAQFIGERAMPVDRRFESADRLPPDAIAVEQDQAIVAVRRGDMGNYVKDIELVTPTADTASRKSPADRQGHDLHPPPFKRGAAIETVDHGDGSVGIEDVPGIGIDRQGTGIERDRATPIDRLRAGIVRTGHDLREKGRILGRVANEPRRDDRRGHARQSPPPIPIRRSAQPGRRRSSFFIAIDS</sequence>
<feature type="region of interest" description="Disordered" evidence="1">
    <location>
        <begin position="164"/>
        <end position="208"/>
    </location>
</feature>
<protein>
    <submittedName>
        <fullName evidence="2">Uncharacterized protein</fullName>
    </submittedName>
</protein>
<dbReference type="EMBL" id="RXOL01000002">
    <property type="protein sequence ID" value="RVQ67590.1"/>
    <property type="molecule type" value="Genomic_DNA"/>
</dbReference>
<name>A0A437GYS0_9SPHN</name>
<dbReference type="Proteomes" id="UP000283003">
    <property type="component" value="Unassembled WGS sequence"/>
</dbReference>
<keyword evidence="3" id="KW-1185">Reference proteome</keyword>
<proteinExistence type="predicted"/>
<accession>A0A437GYS0</accession>
<evidence type="ECO:0000313" key="2">
    <source>
        <dbReference type="EMBL" id="RVQ67590.1"/>
    </source>
</evidence>